<organism evidence="4 5">
    <name type="scientific">Thiothrix eikelboomii</name>
    <dbReference type="NCBI Taxonomy" id="92487"/>
    <lineage>
        <taxon>Bacteria</taxon>
        <taxon>Pseudomonadati</taxon>
        <taxon>Pseudomonadota</taxon>
        <taxon>Gammaproteobacteria</taxon>
        <taxon>Thiotrichales</taxon>
        <taxon>Thiotrichaceae</taxon>
        <taxon>Thiothrix</taxon>
    </lineage>
</organism>
<dbReference type="GO" id="GO:0008408">
    <property type="term" value="F:3'-5' exonuclease activity"/>
    <property type="evidence" value="ECO:0007669"/>
    <property type="project" value="TreeGrafter"/>
</dbReference>
<keyword evidence="1" id="KW-0540">Nuclease</keyword>
<dbReference type="OrthoDB" id="6174272at2"/>
<dbReference type="PANTHER" id="PTHR30231:SF37">
    <property type="entry name" value="EXODEOXYRIBONUCLEASE 10"/>
    <property type="match status" value="1"/>
</dbReference>
<sequence>MSKQYHTVYLDTETTELSHQHDEVLEISSLNDDGETLMDTLVKPTRKKAWPEAAKIHGIRPEIVLESPYPTLQELLPRIDAILADAEHLVIYNAGYDLPFLAAAYHAAELNPAYPNIHCAMLEFAKAYGVWDNYRNGWKWQKLTVAAKHVGHKWEGQAHRALADCRATKSVWEWLVKKSDEQDGESDV</sequence>
<accession>A0A1T4W4Y7</accession>
<keyword evidence="2" id="KW-0378">Hydrolase</keyword>
<dbReference type="InterPro" id="IPR013520">
    <property type="entry name" value="Ribonucl_H"/>
</dbReference>
<dbReference type="PANTHER" id="PTHR30231">
    <property type="entry name" value="DNA POLYMERASE III SUBUNIT EPSILON"/>
    <property type="match status" value="1"/>
</dbReference>
<evidence type="ECO:0000259" key="3">
    <source>
        <dbReference type="SMART" id="SM00479"/>
    </source>
</evidence>
<dbReference type="EMBL" id="FUYB01000003">
    <property type="protein sequence ID" value="SKA72384.1"/>
    <property type="molecule type" value="Genomic_DNA"/>
</dbReference>
<gene>
    <name evidence="4" type="ORF">SAMN02745130_01057</name>
</gene>
<evidence type="ECO:0000256" key="1">
    <source>
        <dbReference type="ARBA" id="ARBA00022722"/>
    </source>
</evidence>
<reference evidence="4 5" key="1">
    <citation type="submission" date="2017-02" db="EMBL/GenBank/DDBJ databases">
        <authorList>
            <person name="Peterson S.W."/>
        </authorList>
    </citation>
    <scope>NUCLEOTIDE SEQUENCE [LARGE SCALE GENOMIC DNA]</scope>
    <source>
        <strain evidence="4 5">ATCC 49788</strain>
    </source>
</reference>
<dbReference type="Gene3D" id="3.30.420.10">
    <property type="entry name" value="Ribonuclease H-like superfamily/Ribonuclease H"/>
    <property type="match status" value="1"/>
</dbReference>
<keyword evidence="2" id="KW-0269">Exonuclease</keyword>
<dbReference type="SUPFAM" id="SSF53098">
    <property type="entry name" value="Ribonuclease H-like"/>
    <property type="match status" value="1"/>
</dbReference>
<dbReference type="InterPro" id="IPR036397">
    <property type="entry name" value="RNaseH_sf"/>
</dbReference>
<dbReference type="GO" id="GO:0005829">
    <property type="term" value="C:cytosol"/>
    <property type="evidence" value="ECO:0007669"/>
    <property type="project" value="TreeGrafter"/>
</dbReference>
<evidence type="ECO:0000256" key="2">
    <source>
        <dbReference type="ARBA" id="ARBA00022839"/>
    </source>
</evidence>
<dbReference type="CDD" id="cd06127">
    <property type="entry name" value="DEDDh"/>
    <property type="match status" value="1"/>
</dbReference>
<feature type="domain" description="Exonuclease" evidence="3">
    <location>
        <begin position="6"/>
        <end position="181"/>
    </location>
</feature>
<dbReference type="GO" id="GO:0045004">
    <property type="term" value="P:DNA replication proofreading"/>
    <property type="evidence" value="ECO:0007669"/>
    <property type="project" value="TreeGrafter"/>
</dbReference>
<dbReference type="Pfam" id="PF00929">
    <property type="entry name" value="RNase_T"/>
    <property type="match status" value="1"/>
</dbReference>
<evidence type="ECO:0000313" key="5">
    <source>
        <dbReference type="Proteomes" id="UP000190460"/>
    </source>
</evidence>
<proteinExistence type="predicted"/>
<evidence type="ECO:0000313" key="4">
    <source>
        <dbReference type="EMBL" id="SKA72384.1"/>
    </source>
</evidence>
<dbReference type="InterPro" id="IPR012337">
    <property type="entry name" value="RNaseH-like_sf"/>
</dbReference>
<dbReference type="GO" id="GO:0003676">
    <property type="term" value="F:nucleic acid binding"/>
    <property type="evidence" value="ECO:0007669"/>
    <property type="project" value="InterPro"/>
</dbReference>
<dbReference type="AlphaFoldDB" id="A0A1T4W4Y7"/>
<keyword evidence="5" id="KW-1185">Reference proteome</keyword>
<dbReference type="SMART" id="SM00479">
    <property type="entry name" value="EXOIII"/>
    <property type="match status" value="1"/>
</dbReference>
<name>A0A1T4W4Y7_9GAMM</name>
<dbReference type="STRING" id="92487.SAMN02745130_01057"/>
<dbReference type="Proteomes" id="UP000190460">
    <property type="component" value="Unassembled WGS sequence"/>
</dbReference>
<dbReference type="RefSeq" id="WP_078921536.1">
    <property type="nucleotide sequence ID" value="NZ_FUYB01000003.1"/>
</dbReference>
<protein>
    <submittedName>
        <fullName evidence="4">DNA polymerase-3 subunit epsilon</fullName>
    </submittedName>
</protein>